<evidence type="ECO:0000313" key="9">
    <source>
        <dbReference type="EMBL" id="JAT53708.1"/>
    </source>
</evidence>
<feature type="domain" description="Plus3" evidence="6">
    <location>
        <begin position="352"/>
        <end position="486"/>
    </location>
</feature>
<dbReference type="InterPro" id="IPR001965">
    <property type="entry name" value="Znf_PHD"/>
</dbReference>
<dbReference type="PROSITE" id="PS51360">
    <property type="entry name" value="PLUS3"/>
    <property type="match status" value="1"/>
</dbReference>
<dbReference type="InterPro" id="IPR013083">
    <property type="entry name" value="Znf_RING/FYVE/PHD"/>
</dbReference>
<feature type="region of interest" description="Disordered" evidence="4">
    <location>
        <begin position="558"/>
        <end position="602"/>
    </location>
</feature>
<dbReference type="SMART" id="SM00444">
    <property type="entry name" value="GYF"/>
    <property type="match status" value="1"/>
</dbReference>
<name>A0A1D1YGD9_9ARAE</name>
<dbReference type="SMART" id="SM00719">
    <property type="entry name" value="Plus3"/>
    <property type="match status" value="1"/>
</dbReference>
<gene>
    <name evidence="9" type="primary">At5g08430_9</name>
    <name evidence="8" type="synonym">At5g08430_5</name>
    <name evidence="8" type="ORF">g.107492</name>
    <name evidence="9" type="ORF">g.107494</name>
</gene>
<evidence type="ECO:0000256" key="1">
    <source>
        <dbReference type="ARBA" id="ARBA00022723"/>
    </source>
</evidence>
<dbReference type="Gene3D" id="1.10.245.10">
    <property type="entry name" value="SWIB/MDM2 domain"/>
    <property type="match status" value="1"/>
</dbReference>
<dbReference type="Pfam" id="PF02201">
    <property type="entry name" value="SWIB"/>
    <property type="match status" value="1"/>
</dbReference>
<evidence type="ECO:0000259" key="6">
    <source>
        <dbReference type="PROSITE" id="PS51360"/>
    </source>
</evidence>
<dbReference type="InterPro" id="IPR035445">
    <property type="entry name" value="GYF-like_dom_sf"/>
</dbReference>
<evidence type="ECO:0000256" key="4">
    <source>
        <dbReference type="SAM" id="MobiDB-lite"/>
    </source>
</evidence>
<keyword evidence="1" id="KW-0479">Metal-binding</keyword>
<dbReference type="GO" id="GO:0008270">
    <property type="term" value="F:zinc ion binding"/>
    <property type="evidence" value="ECO:0007669"/>
    <property type="project" value="UniProtKB-KW"/>
</dbReference>
<evidence type="ECO:0000313" key="8">
    <source>
        <dbReference type="EMBL" id="JAT49983.1"/>
    </source>
</evidence>
<evidence type="ECO:0000259" key="5">
    <source>
        <dbReference type="PROSITE" id="PS50829"/>
    </source>
</evidence>
<dbReference type="PANTHER" id="PTHR46851:SF11">
    <property type="entry name" value="GYF DOMAIN-CONTAINING PROTEIN"/>
    <property type="match status" value="1"/>
</dbReference>
<dbReference type="InterPro" id="IPR045894">
    <property type="entry name" value="At5g08430-like"/>
</dbReference>
<dbReference type="InterPro" id="IPR036885">
    <property type="entry name" value="SWIB_MDM2_dom_sf"/>
</dbReference>
<dbReference type="PROSITE" id="PS51925">
    <property type="entry name" value="SWIB_MDM2"/>
    <property type="match status" value="1"/>
</dbReference>
<dbReference type="InterPro" id="IPR004343">
    <property type="entry name" value="Plus-3_dom"/>
</dbReference>
<dbReference type="InterPro" id="IPR036128">
    <property type="entry name" value="Plus3-like_sf"/>
</dbReference>
<sequence>MEKRKRPKEETSEDYCFVCKDGGRLLICEYGDCLKAYHPVCVGKNESFLEAGEHWTCSWHTCFICHKSSNFQCFCCPSSVCRECIRATDFVQLRKTKGFCSYCLKLLILAEENADVDSDGGKLNFRDTETGEFLFKDYWNIIREQEKLSLKDLCEAETLLKKGENYKSSYESGQNFEEEGEVTSDAEARDKSFNLNMPFPDVKLFKNRRTASVKGSRFKKRDFRGWGSVELIEFLTFLGKDTSKTLNQWDVCKIIEKYVHENNLLHPNRKKKTVLCDQKLQSLFRKKTVRLIQIYNLLEGHFADNVDSDGSAFESEEDSDQVAEKKLRTNSDFHRKNKKENVHEPPKSCYASMIDKNIKLVYLRKSLLKEFLKNPETLEGKVVGCFVRVKSDPKDFDFSPNKLYMLRQVSGIKNTPEVYMVGETSTNIVLRVSNIWKDIRISMLSDDDFEEEECEDLRQLVKKDLFRRPTVVELEDKVRSIHEDIMSHWIKREISLLQRQIDRANEKGWNREKCEYIERRALLQKDSEQARLLKEIPKVIPDIQDLKDVPVLQLNLQRENKGKQSGPLERSVGTKAEGNGAALHEKSIKYEEEEQHRPTEMKTSYEDKVVIEIDEDDESPEVTLKTPQVSSTPEKKPRAFGENEEVWYYLDPSGKEQGPFAMSLLRYWKSEGFFDDAFMVWSIGQSRADATLLKEALRLTNIEN</sequence>
<dbReference type="SUPFAM" id="SSF55277">
    <property type="entry name" value="GYF domain"/>
    <property type="match status" value="1"/>
</dbReference>
<feature type="compositionally biased region" description="Basic and acidic residues" evidence="4">
    <location>
        <begin position="583"/>
        <end position="602"/>
    </location>
</feature>
<keyword evidence="3" id="KW-0862">Zinc</keyword>
<feature type="domain" description="DM2" evidence="7">
    <location>
        <begin position="220"/>
        <end position="304"/>
    </location>
</feature>
<dbReference type="InterPro" id="IPR055198">
    <property type="entry name" value="NSD_PHD"/>
</dbReference>
<feature type="domain" description="GYF" evidence="5">
    <location>
        <begin position="644"/>
        <end position="698"/>
    </location>
</feature>
<reference evidence="9" key="1">
    <citation type="submission" date="2015-07" db="EMBL/GenBank/DDBJ databases">
        <title>Transcriptome Assembly of Anthurium amnicola.</title>
        <authorList>
            <person name="Suzuki J."/>
        </authorList>
    </citation>
    <scope>NUCLEOTIDE SEQUENCE</scope>
</reference>
<dbReference type="PROSITE" id="PS50829">
    <property type="entry name" value="GYF"/>
    <property type="match status" value="1"/>
</dbReference>
<dbReference type="InterPro" id="IPR058668">
    <property type="entry name" value="NERD_dom"/>
</dbReference>
<evidence type="ECO:0000259" key="7">
    <source>
        <dbReference type="PROSITE" id="PS51925"/>
    </source>
</evidence>
<dbReference type="SUPFAM" id="SSF47592">
    <property type="entry name" value="SWIB/MDM2 domain"/>
    <property type="match status" value="1"/>
</dbReference>
<dbReference type="SUPFAM" id="SSF159042">
    <property type="entry name" value="Plus3-like"/>
    <property type="match status" value="1"/>
</dbReference>
<dbReference type="Pfam" id="PF02213">
    <property type="entry name" value="GYF"/>
    <property type="match status" value="1"/>
</dbReference>
<dbReference type="SUPFAM" id="SSF57903">
    <property type="entry name" value="FYVE/PHD zinc finger"/>
    <property type="match status" value="1"/>
</dbReference>
<organism evidence="9">
    <name type="scientific">Anthurium amnicola</name>
    <dbReference type="NCBI Taxonomy" id="1678845"/>
    <lineage>
        <taxon>Eukaryota</taxon>
        <taxon>Viridiplantae</taxon>
        <taxon>Streptophyta</taxon>
        <taxon>Embryophyta</taxon>
        <taxon>Tracheophyta</taxon>
        <taxon>Spermatophyta</taxon>
        <taxon>Magnoliopsida</taxon>
        <taxon>Liliopsida</taxon>
        <taxon>Araceae</taxon>
        <taxon>Pothoideae</taxon>
        <taxon>Potheae</taxon>
        <taxon>Anthurium</taxon>
    </lineage>
</organism>
<feature type="region of interest" description="Disordered" evidence="4">
    <location>
        <begin position="617"/>
        <end position="637"/>
    </location>
</feature>
<accession>A0A1D1YGD9</accession>
<protein>
    <submittedName>
        <fullName evidence="9">Uncharacterized protein At5g08430</fullName>
    </submittedName>
</protein>
<evidence type="ECO:0000256" key="2">
    <source>
        <dbReference type="ARBA" id="ARBA00022771"/>
    </source>
</evidence>
<dbReference type="InterPro" id="IPR003169">
    <property type="entry name" value="GYF"/>
</dbReference>
<dbReference type="Gene3D" id="3.30.1490.40">
    <property type="match status" value="1"/>
</dbReference>
<dbReference type="Pfam" id="PF22908">
    <property type="entry name" value="PHD_NSD"/>
    <property type="match status" value="1"/>
</dbReference>
<dbReference type="AlphaFoldDB" id="A0A1D1YGD9"/>
<dbReference type="GO" id="GO:0003677">
    <property type="term" value="F:DNA binding"/>
    <property type="evidence" value="ECO:0007669"/>
    <property type="project" value="InterPro"/>
</dbReference>
<dbReference type="EMBL" id="GDJX01014228">
    <property type="protein sequence ID" value="JAT53708.1"/>
    <property type="molecule type" value="Transcribed_RNA"/>
</dbReference>
<dbReference type="Gene3D" id="3.30.40.10">
    <property type="entry name" value="Zinc/RING finger domain, C3HC4 (zinc finger)"/>
    <property type="match status" value="1"/>
</dbReference>
<keyword evidence="2" id="KW-0863">Zinc-finger</keyword>
<proteinExistence type="predicted"/>
<dbReference type="PANTHER" id="PTHR46851">
    <property type="entry name" value="OS01G0884500 PROTEIN"/>
    <property type="match status" value="1"/>
</dbReference>
<dbReference type="EMBL" id="GDJX01017953">
    <property type="protein sequence ID" value="JAT49983.1"/>
    <property type="molecule type" value="Transcribed_RNA"/>
</dbReference>
<dbReference type="InterPro" id="IPR003121">
    <property type="entry name" value="SWIB_MDM2_domain"/>
</dbReference>
<dbReference type="Pfam" id="PF03126">
    <property type="entry name" value="Plus-3"/>
    <property type="match status" value="1"/>
</dbReference>
<dbReference type="Pfam" id="PF25980">
    <property type="entry name" value="NERD_plant"/>
    <property type="match status" value="1"/>
</dbReference>
<dbReference type="SMART" id="SM00249">
    <property type="entry name" value="PHD"/>
    <property type="match status" value="1"/>
</dbReference>
<dbReference type="CDD" id="cd15568">
    <property type="entry name" value="PHD5_NSD"/>
    <property type="match status" value="1"/>
</dbReference>
<dbReference type="Gene3D" id="3.90.70.200">
    <property type="entry name" value="Plus-3 domain"/>
    <property type="match status" value="1"/>
</dbReference>
<evidence type="ECO:0000256" key="3">
    <source>
        <dbReference type="ARBA" id="ARBA00022833"/>
    </source>
</evidence>
<dbReference type="InterPro" id="IPR011011">
    <property type="entry name" value="Znf_FYVE_PHD"/>
</dbReference>